<dbReference type="Pfam" id="PF09231">
    <property type="entry name" value="RDV-p3"/>
    <property type="match status" value="1"/>
</dbReference>
<dbReference type="GO" id="GO:0044423">
    <property type="term" value="C:virion component"/>
    <property type="evidence" value="ECO:0007669"/>
    <property type="project" value="UniProtKB-KW"/>
</dbReference>
<evidence type="ECO:0000313" key="3">
    <source>
        <dbReference type="EMBL" id="APG79153.1"/>
    </source>
</evidence>
<organism evidence="2">
    <name type="scientific">Hubei reo-like virus 11</name>
    <dbReference type="NCBI Taxonomy" id="1923174"/>
    <lineage>
        <taxon>Viruses</taxon>
        <taxon>Riboviria</taxon>
    </lineage>
</organism>
<accession>A0A1L3KNT7</accession>
<dbReference type="InterPro" id="IPR016029">
    <property type="entry name" value="Inner_layer_core_VP3_Reovir"/>
</dbReference>
<protein>
    <submittedName>
        <fullName evidence="2">Major core capsid</fullName>
    </submittedName>
</protein>
<sequence>MVKLKDEILNDLNEDQFAFIDDRLSGFRELMMAAKMFKRFSANVITKVVTSICNIGNAFEMVDLKQFKGRDFSSICDVMEADEKLAFMNMLRNKYVRIGSQMPRGYTPLDLPHNYIDTINDYDTYLVPMAFQELTMNELTRELFSYMYEHPCTAYNNMLVFKDRGLGVSQRLVRKALAANRNSRVPRYYYNKIAIENCYISPNTREEMRLKIDEMVSIPMVKLPLENKLREYTQSMRTSLSVSDVSNTFGLYIDMNKANITLTSIYKCLINPNLYVVPVALKHTTDIDNYFSYMSLLFFMSICPSVVVPEGDRIWINNCLLRLILLKQASDIQYIFNQIRIRRGIEIPNILAIDKWMRSTIDYMPLVYEAVSRQQQAEKAVLEILRMYFQNYPHTDISQDDNSLHRPWLMGFLPSEYARDVRYDDFRVKRNMHPNGALLINRTVRQYDDIDTSRYTTMIDMILKIYTNNQRGGAGGSIPTALNNFMNKLLYDGLCSFTVIMRAYNHYLMRFSTSVMCDGNVRQLDVATKRTLVVHYSSMLTMFLAIDPLTEFSEVLPAPLYEGLSTAFELRMFQRCYKYINRKVILSDSMGKILVKKQILQLAQLLCSLMMGVSEFDAKRTFGVELTDNATWESFLKQALEMDDNEIVIFNKYMQFVNSIKVVLNDLKCGLDEVDHFYLVQNAMRMSNPKYPEVLALSTVYTEDELDVVHVINDYEEYRRLMMDYENTNGMEFRQVFDKVWHSLEVPNRVKIFDKKDNRKIQAIRVNMRAKVSWNFIDSDSSFKYKSKGVGNTLEDDFEKNLNDVQGDIRKPKIFVIKQTCILNNLGENSTCARREINARRNYILKTLPNVNMIVPYDQCNPKVYGTTDAFLNYFTSSLSVRNNEFVIDDDFKPEFQITTIDAS</sequence>
<keyword evidence="1" id="KW-0946">Virion</keyword>
<dbReference type="GO" id="GO:0005198">
    <property type="term" value="F:structural molecule activity"/>
    <property type="evidence" value="ECO:0007669"/>
    <property type="project" value="InterPro"/>
</dbReference>
<evidence type="ECO:0000256" key="1">
    <source>
        <dbReference type="ARBA" id="ARBA00022844"/>
    </source>
</evidence>
<evidence type="ECO:0000313" key="2">
    <source>
        <dbReference type="EMBL" id="APG79053.1"/>
    </source>
</evidence>
<dbReference type="EMBL" id="KX884673">
    <property type="protein sequence ID" value="APG79153.1"/>
    <property type="molecule type" value="Genomic_RNA"/>
</dbReference>
<dbReference type="EMBL" id="KX884576">
    <property type="protein sequence ID" value="APG79053.1"/>
    <property type="molecule type" value="Genomic_RNA"/>
</dbReference>
<name>A0A1L3KNT7_9VIRU</name>
<dbReference type="SUPFAM" id="SSF56831">
    <property type="entry name" value="Reovirus inner layer core protein p3"/>
    <property type="match status" value="1"/>
</dbReference>
<reference evidence="2" key="1">
    <citation type="journal article" date="2016" name="Nature">
        <title>Redefining the invertebrate RNA virosphere.</title>
        <authorList>
            <person name="Shi M."/>
            <person name="Lin X.D."/>
            <person name="Tian J.H."/>
            <person name="Chen L.J."/>
            <person name="Chen X."/>
            <person name="Li C.X."/>
            <person name="Qin X.C."/>
            <person name="Li J."/>
            <person name="Cao J.P."/>
            <person name="Eden J.S."/>
            <person name="Buchmann J."/>
            <person name="Wang W."/>
            <person name="Xu J."/>
            <person name="Holmes E.C."/>
            <person name="Zhang Y.Z."/>
        </authorList>
    </citation>
    <scope>NUCLEOTIDE SEQUENCE</scope>
    <source>
        <strain evidence="2">Arthropodmix13320</strain>
        <strain evidence="3">QTM23921</strain>
    </source>
</reference>
<dbReference type="InterPro" id="IPR015312">
    <property type="entry name" value="Innr_layr_core_VP3_Phytoreovir"/>
</dbReference>
<proteinExistence type="predicted"/>